<evidence type="ECO:0000313" key="2">
    <source>
        <dbReference type="EMBL" id="KAI6781713.1"/>
    </source>
</evidence>
<dbReference type="Pfam" id="PF11312">
    <property type="entry name" value="Methyltransf_34"/>
    <property type="match status" value="1"/>
</dbReference>
<keyword evidence="3" id="KW-1185">Reference proteome</keyword>
<feature type="compositionally biased region" description="Basic residues" evidence="1">
    <location>
        <begin position="1"/>
        <end position="20"/>
    </location>
</feature>
<dbReference type="RefSeq" id="XP_051362569.1">
    <property type="nucleotide sequence ID" value="XM_051506175.1"/>
</dbReference>
<protein>
    <submittedName>
        <fullName evidence="2">25S rRNA (Uridine(2843)-N(3))-methyltransferase</fullName>
    </submittedName>
</protein>
<evidence type="ECO:0000256" key="1">
    <source>
        <dbReference type="SAM" id="MobiDB-lite"/>
    </source>
</evidence>
<dbReference type="GeneID" id="75830470"/>
<proteinExistence type="predicted"/>
<dbReference type="EMBL" id="JAGIXG020000019">
    <property type="protein sequence ID" value="KAI6781713.1"/>
    <property type="molecule type" value="Genomic_DNA"/>
</dbReference>
<accession>A0A9P9Y219</accession>
<dbReference type="Proteomes" id="UP001055219">
    <property type="component" value="Unassembled WGS sequence"/>
</dbReference>
<feature type="region of interest" description="Disordered" evidence="1">
    <location>
        <begin position="1"/>
        <end position="31"/>
    </location>
</feature>
<feature type="compositionally biased region" description="Basic and acidic residues" evidence="1">
    <location>
        <begin position="124"/>
        <end position="151"/>
    </location>
</feature>
<feature type="region of interest" description="Disordered" evidence="1">
    <location>
        <begin position="121"/>
        <end position="152"/>
    </location>
</feature>
<reference evidence="2" key="1">
    <citation type="journal article" date="2021" name="J Fungi (Basel)">
        <title>Genomic and Metabolomic Analyses of the Marine Fungus Emericellopsis cladophorae: Insights into Saltwater Adaptability Mechanisms and Its Biosynthetic Potential.</title>
        <authorList>
            <person name="Goncalves M.F.M."/>
            <person name="Hilario S."/>
            <person name="Van de Peer Y."/>
            <person name="Esteves A.C."/>
            <person name="Alves A."/>
        </authorList>
    </citation>
    <scope>NUCLEOTIDE SEQUENCE</scope>
    <source>
        <strain evidence="2">MUM 19.33</strain>
    </source>
</reference>
<dbReference type="InterPro" id="IPR021463">
    <property type="entry name" value="Methyltransf_34"/>
</dbReference>
<name>A0A9P9Y219_9HYPO</name>
<organism evidence="2 3">
    <name type="scientific">Emericellopsis cladophorae</name>
    <dbReference type="NCBI Taxonomy" id="2686198"/>
    <lineage>
        <taxon>Eukaryota</taxon>
        <taxon>Fungi</taxon>
        <taxon>Dikarya</taxon>
        <taxon>Ascomycota</taxon>
        <taxon>Pezizomycotina</taxon>
        <taxon>Sordariomycetes</taxon>
        <taxon>Hypocreomycetidae</taxon>
        <taxon>Hypocreales</taxon>
        <taxon>Bionectriaceae</taxon>
        <taxon>Emericellopsis</taxon>
    </lineage>
</organism>
<comment type="caution">
    <text evidence="2">The sequence shown here is derived from an EMBL/GenBank/DDBJ whole genome shotgun (WGS) entry which is preliminary data.</text>
</comment>
<gene>
    <name evidence="2" type="ORF">J7T54_003979</name>
</gene>
<dbReference type="AlphaFoldDB" id="A0A9P9Y219"/>
<dbReference type="OrthoDB" id="6419443at2759"/>
<evidence type="ECO:0000313" key="3">
    <source>
        <dbReference type="Proteomes" id="UP001055219"/>
    </source>
</evidence>
<reference evidence="2" key="2">
    <citation type="submission" date="2022-07" db="EMBL/GenBank/DDBJ databases">
        <authorList>
            <person name="Goncalves M.F.M."/>
            <person name="Hilario S."/>
            <person name="Van De Peer Y."/>
            <person name="Esteves A.C."/>
            <person name="Alves A."/>
        </authorList>
    </citation>
    <scope>NUCLEOTIDE SEQUENCE</scope>
    <source>
        <strain evidence="2">MUM 19.33</strain>
    </source>
</reference>
<sequence>MAKKHHPGKNVAKPKAKPQAKPKPTLTPTSTVAVPPQDVKHQQTLLALFSSTFNETLKSEDIAATIQNIKAALYDRDFAKAFGTETYLEAYAARWSPTRALGYATVLEGLHATWLEPLLTDQSGDVRQEEGDRSEGMDGKSSEEAETDTKPKTLKNKMNVLSIGGCAAEHVAFASYISQHSLSCSLTLLDSAPWGRITDRLQNALVTQPVLPKYTSASIVAAAEPLLLPGQLDVKFLQGDALSLPEDEFKSILRQQPLLVTIFFTLNELYTSVGIGKTTKFVAHLGQLLPSGSILLVLDSPGSYSEASVGKDKKKYPMQWLLDHTLLETKLEGCKWSKLHCEESIWFRLPSEGLDYPLQLENMRYQMHIYQVENV</sequence>